<keyword evidence="2" id="KW-1185">Reference proteome</keyword>
<dbReference type="PANTHER" id="PTHR43808:SF32">
    <property type="entry name" value="ARGE_DAPE-RELATED DEACYLASE"/>
    <property type="match status" value="1"/>
</dbReference>
<dbReference type="KEGG" id="acj:ACAM_1204"/>
<dbReference type="RefSeq" id="WP_022541943.1">
    <property type="nucleotide sequence ID" value="NC_022521.1"/>
</dbReference>
<proteinExistence type="predicted"/>
<dbReference type="GO" id="GO:0016787">
    <property type="term" value="F:hydrolase activity"/>
    <property type="evidence" value="ECO:0007669"/>
    <property type="project" value="InterPro"/>
</dbReference>
<dbReference type="PANTHER" id="PTHR43808">
    <property type="entry name" value="ACETYLORNITHINE DEACETYLASE"/>
    <property type="match status" value="1"/>
</dbReference>
<evidence type="ECO:0000313" key="2">
    <source>
        <dbReference type="Proteomes" id="UP000016887"/>
    </source>
</evidence>
<protein>
    <submittedName>
        <fullName evidence="1">Peptidase</fullName>
    </submittedName>
</protein>
<sequence>MASVVELLSRLVEVESVNDPSASRYVGVSEGEEVRRILKEHTGLDMELVENEGVPILLYMTGSGRPVTLFMAHFDVVPPGHGWRVTEPFKPLVLEGRLYGRGAADDKSNVAAISLALSGFEPARGTVVAAFTGDEEIGGGRGAGWLAERLRSEGLWPDYVVNGDGSMGAVITRRRNAFNAVVRVKRESGEAEGVSRSVKKLGLRVRGRPTRHAAYFIPGVDTHPLLEAAALVREAGLLASSLSGEWVKSNVLPGSVELEALEPGGDGSGVYDAGLTALLASLIPLSRITPTGLLYSDYGVTATPNVYRLEGGWHEVVVDVRAMTGDRSVVEEAVARSLEESLGSRVEWEYRVEGGGGYLYTPRSAELVRLALAINTSLGLPGEPREAAGASDSRYFSPRGSQAIDYGPLGGNIHGPDEYVYIGHLEVAVEFYRRLASTIHG</sequence>
<evidence type="ECO:0000313" key="1">
    <source>
        <dbReference type="EMBL" id="BAN90673.1"/>
    </source>
</evidence>
<dbReference type="SUPFAM" id="SSF53187">
    <property type="entry name" value="Zn-dependent exopeptidases"/>
    <property type="match status" value="1"/>
</dbReference>
<name>U3TFC4_9CREN</name>
<accession>U3TFC4</accession>
<dbReference type="OrthoDB" id="24854at2157"/>
<dbReference type="eggNOG" id="arCOG01107">
    <property type="taxonomic scope" value="Archaea"/>
</dbReference>
<dbReference type="GeneID" id="17110483"/>
<gene>
    <name evidence="1" type="ORF">ACAM_1204</name>
</gene>
<dbReference type="EMBL" id="AP012489">
    <property type="protein sequence ID" value="BAN90673.1"/>
    <property type="molecule type" value="Genomic_DNA"/>
</dbReference>
<dbReference type="AlphaFoldDB" id="U3TFC4"/>
<dbReference type="Gene3D" id="3.40.630.10">
    <property type="entry name" value="Zn peptidases"/>
    <property type="match status" value="2"/>
</dbReference>
<dbReference type="NCBIfam" id="NF006326">
    <property type="entry name" value="PRK08554.1"/>
    <property type="match status" value="1"/>
</dbReference>
<reference evidence="1 2" key="1">
    <citation type="journal article" date="2013" name="Appl. Environ. Microbiol.">
        <title>Variation of the Virus-Related Elements within Syntenic Genomes of the Hyperthermophilic Archaeon Aeropyrum.</title>
        <authorList>
            <person name="Daifuku T."/>
            <person name="Yoshida T."/>
            <person name="Kitamura T."/>
            <person name="Kawaichi S."/>
            <person name="Inoue T."/>
            <person name="Nomura K."/>
            <person name="Yoshida Y."/>
            <person name="Kuno S."/>
            <person name="Sako Y."/>
        </authorList>
    </citation>
    <scope>NUCLEOTIDE SEQUENCE [LARGE SCALE GENOMIC DNA]</scope>
    <source>
        <strain evidence="1 2">SY1</strain>
    </source>
</reference>
<dbReference type="InterPro" id="IPR002933">
    <property type="entry name" value="Peptidase_M20"/>
</dbReference>
<dbReference type="STRING" id="1198449.ACAM_1204"/>
<dbReference type="Pfam" id="PF01546">
    <property type="entry name" value="Peptidase_M20"/>
    <property type="match status" value="1"/>
</dbReference>
<dbReference type="Gene3D" id="3.30.70.360">
    <property type="match status" value="1"/>
</dbReference>
<dbReference type="Proteomes" id="UP000016887">
    <property type="component" value="Chromosome"/>
</dbReference>
<organism evidence="1 2">
    <name type="scientific">Aeropyrum camini SY1 = JCM 12091</name>
    <dbReference type="NCBI Taxonomy" id="1198449"/>
    <lineage>
        <taxon>Archaea</taxon>
        <taxon>Thermoproteota</taxon>
        <taxon>Thermoprotei</taxon>
        <taxon>Desulfurococcales</taxon>
        <taxon>Desulfurococcaceae</taxon>
        <taxon>Aeropyrum</taxon>
    </lineage>
</organism>
<dbReference type="InterPro" id="IPR050072">
    <property type="entry name" value="Peptidase_M20A"/>
</dbReference>